<evidence type="ECO:0000256" key="4">
    <source>
        <dbReference type="ARBA" id="ARBA00023136"/>
    </source>
</evidence>
<protein>
    <submittedName>
        <fullName evidence="7">Uncharacterized protein</fullName>
    </submittedName>
</protein>
<evidence type="ECO:0000256" key="3">
    <source>
        <dbReference type="ARBA" id="ARBA00022989"/>
    </source>
</evidence>
<feature type="transmembrane region" description="Helical" evidence="6">
    <location>
        <begin position="146"/>
        <end position="170"/>
    </location>
</feature>
<dbReference type="OMA" id="NGCHHIF"/>
<gene>
    <name evidence="7" type="ORF">Ocin01_14528</name>
</gene>
<evidence type="ECO:0000256" key="5">
    <source>
        <dbReference type="SAM" id="MobiDB-lite"/>
    </source>
</evidence>
<keyword evidence="8" id="KW-1185">Reference proteome</keyword>
<accession>A0A1D2MGW4</accession>
<reference evidence="7 8" key="1">
    <citation type="journal article" date="2016" name="Genome Biol. Evol.">
        <title>Gene Family Evolution Reflects Adaptation to Soil Environmental Stressors in the Genome of the Collembolan Orchesella cincta.</title>
        <authorList>
            <person name="Faddeeva-Vakhrusheva A."/>
            <person name="Derks M.F."/>
            <person name="Anvar S.Y."/>
            <person name="Agamennone V."/>
            <person name="Suring W."/>
            <person name="Smit S."/>
            <person name="van Straalen N.M."/>
            <person name="Roelofs D."/>
        </authorList>
    </citation>
    <scope>NUCLEOTIDE SEQUENCE [LARGE SCALE GENOMIC DNA]</scope>
    <source>
        <tissue evidence="7">Mixed pool</tissue>
    </source>
</reference>
<proteinExistence type="predicted"/>
<evidence type="ECO:0000313" key="8">
    <source>
        <dbReference type="Proteomes" id="UP000094527"/>
    </source>
</evidence>
<dbReference type="PANTHER" id="PTHR21284:SF12">
    <property type="entry name" value="EG:80H7.2 PROTEIN"/>
    <property type="match status" value="1"/>
</dbReference>
<keyword evidence="2 6" id="KW-0812">Transmembrane</keyword>
<evidence type="ECO:0000313" key="7">
    <source>
        <dbReference type="EMBL" id="ODM92151.1"/>
    </source>
</evidence>
<evidence type="ECO:0000256" key="6">
    <source>
        <dbReference type="SAM" id="Phobius"/>
    </source>
</evidence>
<name>A0A1D2MGW4_ORCCI</name>
<dbReference type="InterPro" id="IPR004031">
    <property type="entry name" value="PMP22/EMP/MP20/Claudin"/>
</dbReference>
<sequence>MSSYHSHHIRSEKYEIQIPKPSSALVYGGLLTFIGGVILLIAFASPYWLASFEDTRTETAFNNMGLWEYCFDDYRHPNYQFDKLFTGCHYVYSKEYHIIREWLLPGWMLAVQTFFTLAFMASLGTQILLAALVVRWPLGIVIQNEWILTFISCLGNATAAFMILLSVAIFGANFDRRDWLQYPNYNYLSWSYAFAVGTMFVHGLAAIALYVESKEAKERTIEGEGHLALQMHPTGPGSTVGGMSNPGSEAQHYM</sequence>
<evidence type="ECO:0000256" key="1">
    <source>
        <dbReference type="ARBA" id="ARBA00004141"/>
    </source>
</evidence>
<dbReference type="Pfam" id="PF13903">
    <property type="entry name" value="Claudin_2"/>
    <property type="match status" value="1"/>
</dbReference>
<feature type="transmembrane region" description="Helical" evidence="6">
    <location>
        <begin position="109"/>
        <end position="134"/>
    </location>
</feature>
<evidence type="ECO:0000256" key="2">
    <source>
        <dbReference type="ARBA" id="ARBA00022692"/>
    </source>
</evidence>
<keyword evidence="4 6" id="KW-0472">Membrane</keyword>
<dbReference type="GO" id="GO:0019991">
    <property type="term" value="P:septate junction assembly"/>
    <property type="evidence" value="ECO:0007669"/>
    <property type="project" value="TreeGrafter"/>
</dbReference>
<dbReference type="OrthoDB" id="6140671at2759"/>
<dbReference type="EMBL" id="LJIJ01001316">
    <property type="protein sequence ID" value="ODM92151.1"/>
    <property type="molecule type" value="Genomic_DNA"/>
</dbReference>
<organism evidence="7 8">
    <name type="scientific">Orchesella cincta</name>
    <name type="common">Springtail</name>
    <name type="synonym">Podura cincta</name>
    <dbReference type="NCBI Taxonomy" id="48709"/>
    <lineage>
        <taxon>Eukaryota</taxon>
        <taxon>Metazoa</taxon>
        <taxon>Ecdysozoa</taxon>
        <taxon>Arthropoda</taxon>
        <taxon>Hexapoda</taxon>
        <taxon>Collembola</taxon>
        <taxon>Entomobryomorpha</taxon>
        <taxon>Entomobryoidea</taxon>
        <taxon>Orchesellidae</taxon>
        <taxon>Orchesellinae</taxon>
        <taxon>Orchesella</taxon>
    </lineage>
</organism>
<feature type="region of interest" description="Disordered" evidence="5">
    <location>
        <begin position="234"/>
        <end position="254"/>
    </location>
</feature>
<dbReference type="Proteomes" id="UP000094527">
    <property type="component" value="Unassembled WGS sequence"/>
</dbReference>
<dbReference type="GO" id="GO:0016020">
    <property type="term" value="C:membrane"/>
    <property type="evidence" value="ECO:0007669"/>
    <property type="project" value="UniProtKB-SubCell"/>
</dbReference>
<keyword evidence="3 6" id="KW-1133">Transmembrane helix</keyword>
<comment type="subcellular location">
    <subcellularLocation>
        <location evidence="1">Membrane</location>
        <topology evidence="1">Multi-pass membrane protein</topology>
    </subcellularLocation>
</comment>
<dbReference type="PANTHER" id="PTHR21284">
    <property type="entry name" value="EG:80H7.2 PROTEIN"/>
    <property type="match status" value="1"/>
</dbReference>
<comment type="caution">
    <text evidence="7">The sequence shown here is derived from an EMBL/GenBank/DDBJ whole genome shotgun (WGS) entry which is preliminary data.</text>
</comment>
<dbReference type="GO" id="GO:0035151">
    <property type="term" value="P:regulation of tube size, open tracheal system"/>
    <property type="evidence" value="ECO:0007669"/>
    <property type="project" value="TreeGrafter"/>
</dbReference>
<dbReference type="GO" id="GO:0005918">
    <property type="term" value="C:septate junction"/>
    <property type="evidence" value="ECO:0007669"/>
    <property type="project" value="TreeGrafter"/>
</dbReference>
<feature type="transmembrane region" description="Helical" evidence="6">
    <location>
        <begin position="190"/>
        <end position="211"/>
    </location>
</feature>
<dbReference type="STRING" id="48709.A0A1D2MGW4"/>
<dbReference type="AlphaFoldDB" id="A0A1D2MGW4"/>
<feature type="transmembrane region" description="Helical" evidence="6">
    <location>
        <begin position="24"/>
        <end position="49"/>
    </location>
</feature>
<dbReference type="Gene3D" id="1.20.140.150">
    <property type="match status" value="1"/>
</dbReference>